<dbReference type="GO" id="GO:0008061">
    <property type="term" value="F:chitin binding"/>
    <property type="evidence" value="ECO:0007669"/>
    <property type="project" value="UniProtKB-KW"/>
</dbReference>
<evidence type="ECO:0000256" key="4">
    <source>
        <dbReference type="ARBA" id="ARBA00022669"/>
    </source>
</evidence>
<proteinExistence type="inferred from homology"/>
<accession>A0A194W1F8</accession>
<evidence type="ECO:0000256" key="6">
    <source>
        <dbReference type="ARBA" id="ARBA00023024"/>
    </source>
</evidence>
<sequence length="265" mass="28935">MPLSMPMPSWVGHNYQKLSPTESWTCGVWGQCGIPHNLCTESESTTEAPGTAATYGGKRLYLELQYRHNQNTYTPVHFGFAAVTDGTFAVALNNTTEQLEFFAEQTAFERILTFGGWTFSTDPSTYQVPREGVTSTNRATLAANVADVVDQYDLDGVDFDWECPSELDNEGIPAGSDDDGSNYPGFLTELQAKLPSDKTISIAAPGSYWYLKAFPTSDMASVRKSIQTTQKAHTTRAADKQNATRSKIIVMHKAMDSQGDVTAGG</sequence>
<keyword evidence="15" id="KW-1185">Reference proteome</keyword>
<dbReference type="InterPro" id="IPR001223">
    <property type="entry name" value="Glyco_hydro18_cat"/>
</dbReference>
<dbReference type="PROSITE" id="PS01095">
    <property type="entry name" value="GH18_1"/>
    <property type="match status" value="1"/>
</dbReference>
<dbReference type="PANTHER" id="PTHR47700">
    <property type="entry name" value="V CHITINASE, PUTATIVE (AFU_ORTHOLOGUE AFUA_6G13720)-RELATED"/>
    <property type="match status" value="1"/>
</dbReference>
<dbReference type="GO" id="GO:0008843">
    <property type="term" value="F:endochitinase activity"/>
    <property type="evidence" value="ECO:0007669"/>
    <property type="project" value="UniProtKB-EC"/>
</dbReference>
<evidence type="ECO:0000256" key="12">
    <source>
        <dbReference type="RuleBase" id="RU004453"/>
    </source>
</evidence>
<evidence type="ECO:0000256" key="11">
    <source>
        <dbReference type="RuleBase" id="RU000489"/>
    </source>
</evidence>
<evidence type="ECO:0000313" key="14">
    <source>
        <dbReference type="EMBL" id="KUI69933.1"/>
    </source>
</evidence>
<keyword evidence="7" id="KW-0843">Virulence</keyword>
<evidence type="ECO:0000256" key="7">
    <source>
        <dbReference type="ARBA" id="ARBA00023026"/>
    </source>
</evidence>
<keyword evidence="4" id="KW-0147">Chitin-binding</keyword>
<dbReference type="SUPFAM" id="SSF51445">
    <property type="entry name" value="(Trans)glycosidases"/>
    <property type="match status" value="1"/>
</dbReference>
<dbReference type="GO" id="GO:0006032">
    <property type="term" value="P:chitin catabolic process"/>
    <property type="evidence" value="ECO:0007669"/>
    <property type="project" value="UniProtKB-KW"/>
</dbReference>
<dbReference type="GO" id="GO:0000272">
    <property type="term" value="P:polysaccharide catabolic process"/>
    <property type="evidence" value="ECO:0007669"/>
    <property type="project" value="UniProtKB-KW"/>
</dbReference>
<dbReference type="Gene3D" id="3.20.20.80">
    <property type="entry name" value="Glycosidases"/>
    <property type="match status" value="1"/>
</dbReference>
<evidence type="ECO:0000256" key="10">
    <source>
        <dbReference type="ARBA" id="ARBA00023326"/>
    </source>
</evidence>
<evidence type="ECO:0000256" key="5">
    <source>
        <dbReference type="ARBA" id="ARBA00022801"/>
    </source>
</evidence>
<name>A0A194W1F8_CYTMA</name>
<evidence type="ECO:0000313" key="15">
    <source>
        <dbReference type="Proteomes" id="UP000078559"/>
    </source>
</evidence>
<dbReference type="SMR" id="A0A194W1F8"/>
<reference evidence="14" key="1">
    <citation type="submission" date="2014-12" db="EMBL/GenBank/DDBJ databases">
        <title>Genome Sequence of Valsa Canker Pathogens Uncovers a Specific Adaption of Colonization on Woody Bark.</title>
        <authorList>
            <person name="Yin Z."/>
            <person name="Liu H."/>
            <person name="Gao X."/>
            <person name="Li Z."/>
            <person name="Song N."/>
            <person name="Ke X."/>
            <person name="Dai Q."/>
            <person name="Wu Y."/>
            <person name="Sun Y."/>
            <person name="Xu J.-R."/>
            <person name="Kang Z.K."/>
            <person name="Wang L."/>
            <person name="Huang L."/>
        </authorList>
    </citation>
    <scope>NUCLEOTIDE SEQUENCE [LARGE SCALE GENOMIC DNA]</scope>
    <source>
        <strain evidence="14">03-8</strain>
    </source>
</reference>
<dbReference type="Pfam" id="PF00704">
    <property type="entry name" value="Glyco_hydro_18"/>
    <property type="match status" value="1"/>
</dbReference>
<evidence type="ECO:0000256" key="1">
    <source>
        <dbReference type="ARBA" id="ARBA00000822"/>
    </source>
</evidence>
<dbReference type="EMBL" id="CM003102">
    <property type="protein sequence ID" value="KUI69933.1"/>
    <property type="molecule type" value="Genomic_DNA"/>
</dbReference>
<keyword evidence="5 11" id="KW-0378">Hydrolase</keyword>
<keyword evidence="10" id="KW-0624">Polysaccharide degradation</keyword>
<evidence type="ECO:0000256" key="2">
    <source>
        <dbReference type="ARBA" id="ARBA00004613"/>
    </source>
</evidence>
<organism evidence="14 15">
    <name type="scientific">Cytospora mali</name>
    <name type="common">Apple Valsa canker fungus</name>
    <name type="synonym">Valsa mali</name>
    <dbReference type="NCBI Taxonomy" id="578113"/>
    <lineage>
        <taxon>Eukaryota</taxon>
        <taxon>Fungi</taxon>
        <taxon>Dikarya</taxon>
        <taxon>Ascomycota</taxon>
        <taxon>Pezizomycotina</taxon>
        <taxon>Sordariomycetes</taxon>
        <taxon>Sordariomycetidae</taxon>
        <taxon>Diaporthales</taxon>
        <taxon>Cytosporaceae</taxon>
        <taxon>Cytospora</taxon>
    </lineage>
</organism>
<feature type="domain" description="GH18" evidence="13">
    <location>
        <begin position="49"/>
        <end position="265"/>
    </location>
</feature>
<evidence type="ECO:0000259" key="13">
    <source>
        <dbReference type="PROSITE" id="PS51910"/>
    </source>
</evidence>
<evidence type="ECO:0000256" key="9">
    <source>
        <dbReference type="ARBA" id="ARBA00023295"/>
    </source>
</evidence>
<protein>
    <submittedName>
        <fullName evidence="14">Killer toxin subunits alpha/beta</fullName>
    </submittedName>
</protein>
<gene>
    <name evidence="14" type="ORF">VM1G_05642</name>
</gene>
<dbReference type="Proteomes" id="UP000078559">
    <property type="component" value="Chromosome 5"/>
</dbReference>
<dbReference type="AlphaFoldDB" id="A0A194W1F8"/>
<evidence type="ECO:0000256" key="3">
    <source>
        <dbReference type="ARBA" id="ARBA00022525"/>
    </source>
</evidence>
<keyword evidence="6" id="KW-0146">Chitin degradation</keyword>
<keyword evidence="8" id="KW-0119">Carbohydrate metabolism</keyword>
<dbReference type="InterPro" id="IPR017853">
    <property type="entry name" value="GH"/>
</dbReference>
<dbReference type="InterPro" id="IPR053214">
    <property type="entry name" value="LysM12-like"/>
</dbReference>
<keyword evidence="3" id="KW-0964">Secreted</keyword>
<dbReference type="GO" id="GO:0005576">
    <property type="term" value="C:extracellular region"/>
    <property type="evidence" value="ECO:0007669"/>
    <property type="project" value="UniProtKB-SubCell"/>
</dbReference>
<comment type="similarity">
    <text evidence="12">Belongs to the glycosyl hydrolase 18 family.</text>
</comment>
<evidence type="ECO:0000256" key="8">
    <source>
        <dbReference type="ARBA" id="ARBA00023277"/>
    </source>
</evidence>
<dbReference type="PANTHER" id="PTHR47700:SF2">
    <property type="entry name" value="CHITINASE"/>
    <property type="match status" value="1"/>
</dbReference>
<comment type="catalytic activity">
    <reaction evidence="1">
        <text>Random endo-hydrolysis of N-acetyl-beta-D-glucosaminide (1-&gt;4)-beta-linkages in chitin and chitodextrins.</text>
        <dbReference type="EC" id="3.2.1.14"/>
    </reaction>
</comment>
<dbReference type="OrthoDB" id="73875at2759"/>
<dbReference type="PROSITE" id="PS51910">
    <property type="entry name" value="GH18_2"/>
    <property type="match status" value="1"/>
</dbReference>
<keyword evidence="9 11" id="KW-0326">Glycosidase</keyword>
<dbReference type="InterPro" id="IPR001579">
    <property type="entry name" value="Glyco_hydro_18_chit_AS"/>
</dbReference>
<comment type="subcellular location">
    <subcellularLocation>
        <location evidence="2">Secreted</location>
    </subcellularLocation>
</comment>